<dbReference type="InterPro" id="IPR009636">
    <property type="entry name" value="SCAF"/>
</dbReference>
<feature type="coiled-coil region" evidence="1">
    <location>
        <begin position="40"/>
        <end position="84"/>
    </location>
</feature>
<proteinExistence type="predicted"/>
<evidence type="ECO:0000256" key="1">
    <source>
        <dbReference type="SAM" id="Coils"/>
    </source>
</evidence>
<reference evidence="2" key="2">
    <citation type="submission" date="2021-04" db="EMBL/GenBank/DDBJ databases">
        <authorList>
            <person name="Gilroy R."/>
        </authorList>
    </citation>
    <scope>NUCLEOTIDE SEQUENCE</scope>
    <source>
        <strain evidence="2">CHK193-4272</strain>
    </source>
</reference>
<evidence type="ECO:0000313" key="3">
    <source>
        <dbReference type="Proteomes" id="UP000886808"/>
    </source>
</evidence>
<sequence length="211" mass="22723">MDKEALLAMGLTEEQATKVLAEINNGYVPKSQFNEINTELQTAKNTIKERDTQLENLQNSTGDIKALKQQITDLQTVNKDQQTKHDEEMKAFRIDNAVDKALIEAKAINPATVKPLLSAFLQKASLSDDGTISGLSDEIGKLVKGQTTSFLFKSDTNPVISGTSPAGSVTTPPDAKLSAYETRLADARKAGNAALAVSIKREAAADGIQLY</sequence>
<accession>A0A9D1THY8</accession>
<reference evidence="2" key="1">
    <citation type="journal article" date="2021" name="PeerJ">
        <title>Extensive microbial diversity within the chicken gut microbiome revealed by metagenomics and culture.</title>
        <authorList>
            <person name="Gilroy R."/>
            <person name="Ravi A."/>
            <person name="Getino M."/>
            <person name="Pursley I."/>
            <person name="Horton D.L."/>
            <person name="Alikhan N.F."/>
            <person name="Baker D."/>
            <person name="Gharbi K."/>
            <person name="Hall N."/>
            <person name="Watson M."/>
            <person name="Adriaenssens E.M."/>
            <person name="Foster-Nyarko E."/>
            <person name="Jarju S."/>
            <person name="Secka A."/>
            <person name="Antonio M."/>
            <person name="Oren A."/>
            <person name="Chaudhuri R.R."/>
            <person name="La Ragione R."/>
            <person name="Hildebrand F."/>
            <person name="Pallen M.J."/>
        </authorList>
    </citation>
    <scope>NUCLEOTIDE SEQUENCE</scope>
    <source>
        <strain evidence="2">CHK193-4272</strain>
    </source>
</reference>
<comment type="caution">
    <text evidence="2">The sequence shown here is derived from an EMBL/GenBank/DDBJ whole genome shotgun (WGS) entry which is preliminary data.</text>
</comment>
<keyword evidence="1" id="KW-0175">Coiled coil</keyword>
<organism evidence="2 3">
    <name type="scientific">Candidatus Butyricicoccus avistercoris</name>
    <dbReference type="NCBI Taxonomy" id="2838518"/>
    <lineage>
        <taxon>Bacteria</taxon>
        <taxon>Bacillati</taxon>
        <taxon>Bacillota</taxon>
        <taxon>Clostridia</taxon>
        <taxon>Eubacteriales</taxon>
        <taxon>Butyricicoccaceae</taxon>
        <taxon>Butyricicoccus</taxon>
    </lineage>
</organism>
<dbReference type="Pfam" id="PF06810">
    <property type="entry name" value="Phage_scaffold"/>
    <property type="match status" value="1"/>
</dbReference>
<dbReference type="AlphaFoldDB" id="A0A9D1THY8"/>
<dbReference type="Proteomes" id="UP000886808">
    <property type="component" value="Unassembled WGS sequence"/>
</dbReference>
<gene>
    <name evidence="2" type="ORF">H9746_00870</name>
</gene>
<protein>
    <submittedName>
        <fullName evidence="2">Phage scaffolding protein</fullName>
    </submittedName>
</protein>
<evidence type="ECO:0000313" key="2">
    <source>
        <dbReference type="EMBL" id="HIV61395.1"/>
    </source>
</evidence>
<dbReference type="EMBL" id="DXIE01000007">
    <property type="protein sequence ID" value="HIV61395.1"/>
    <property type="molecule type" value="Genomic_DNA"/>
</dbReference>
<name>A0A9D1THY8_9FIRM</name>